<dbReference type="AlphaFoldDB" id="A0A8T1SBR6"/>
<dbReference type="InterPro" id="IPR010796">
    <property type="entry name" value="C2_B9-type_dom"/>
</dbReference>
<dbReference type="EMBL" id="JAHGAV010000332">
    <property type="protein sequence ID" value="KAG6926288.1"/>
    <property type="molecule type" value="Genomic_DNA"/>
</dbReference>
<dbReference type="OrthoDB" id="184109at2759"/>
<evidence type="ECO:0000313" key="11">
    <source>
        <dbReference type="Proteomes" id="UP000765507"/>
    </source>
</evidence>
<feature type="compositionally biased region" description="Low complexity" evidence="9">
    <location>
        <begin position="20"/>
        <end position="31"/>
    </location>
</feature>
<comment type="caution">
    <text evidence="10">The sequence shown here is derived from an EMBL/GenBank/DDBJ whole genome shotgun (WGS) entry which is preliminary data.</text>
</comment>
<feature type="compositionally biased region" description="Low complexity" evidence="9">
    <location>
        <begin position="174"/>
        <end position="184"/>
    </location>
</feature>
<feature type="region of interest" description="Disordered" evidence="9">
    <location>
        <begin position="106"/>
        <end position="190"/>
    </location>
</feature>
<comment type="similarity">
    <text evidence="7">Belongs to the B9D family.</text>
</comment>
<sequence length="342" mass="36800">FPSGSGRFAPFPPARTDTFPAPAAGPQAGSPVSMALPRCPAPTPARQSLCPSQDGCRRGLPRPIEAPPSFHDPHNMAPPSRWLPFAAFKMAATLAPFPLPGRDFRHHVPQSAANPASALGKAPAPGCRGSGGSRRRAGAREREHGRSAPHRADRGSQRLPPQQPLLQVGNPHRSAGAPGASGAPLVGWGHGLQRPRGGAWKLLSGLREGQTQVDHPQLGDVAYWCHPIDVHFATKGLQGWPKLHVQVWHQDPFGRRELYGYGFCHAPSSPGWHALACVTWLPRGSWPERLSQLFVGGGPQLLNSDLIYTGADRYRLQTTAAGTVHLELGVLLRHFARYGVEC</sequence>
<evidence type="ECO:0000256" key="9">
    <source>
        <dbReference type="SAM" id="MobiDB-lite"/>
    </source>
</evidence>
<keyword evidence="11" id="KW-1185">Reference proteome</keyword>
<evidence type="ECO:0000313" key="10">
    <source>
        <dbReference type="EMBL" id="KAG6926288.1"/>
    </source>
</evidence>
<keyword evidence="3" id="KW-0970">Cilium biogenesis/degradation</keyword>
<evidence type="ECO:0000256" key="4">
    <source>
        <dbReference type="ARBA" id="ARBA00023212"/>
    </source>
</evidence>
<comment type="function">
    <text evidence="6">Component of the tectonic-like complex, a complex localized at the transition zone of primary cilia and acting as a barrier that prevents diffusion of transmembrane proteins between the cilia and plasma membranes.</text>
</comment>
<proteinExistence type="inferred from homology"/>
<reference evidence="10 11" key="1">
    <citation type="journal article" date="2020" name="G3 (Bethesda)">
        <title>Draft Genome of the Common Snapping Turtle, Chelydra serpentina, a Model for Phenotypic Plasticity in Reptiles.</title>
        <authorList>
            <person name="Das D."/>
            <person name="Singh S.K."/>
            <person name="Bierstedt J."/>
            <person name="Erickson A."/>
            <person name="Galli G.L.J."/>
            <person name="Crossley D.A. 2nd"/>
            <person name="Rhen T."/>
        </authorList>
    </citation>
    <scope>NUCLEOTIDE SEQUENCE [LARGE SCALE GENOMIC DNA]</scope>
    <source>
        <strain evidence="10">KW</strain>
    </source>
</reference>
<evidence type="ECO:0000256" key="2">
    <source>
        <dbReference type="ARBA" id="ARBA00022490"/>
    </source>
</evidence>
<dbReference type="PROSITE" id="PS51381">
    <property type="entry name" value="C2_B9"/>
    <property type="match status" value="1"/>
</dbReference>
<comment type="subcellular location">
    <subcellularLocation>
        <location evidence="1">Cytoplasm</location>
        <location evidence="1">Cytoskeleton</location>
        <location evidence="1">Cilium basal body</location>
    </subcellularLocation>
</comment>
<dbReference type="GO" id="GO:0036038">
    <property type="term" value="C:MKS complex"/>
    <property type="evidence" value="ECO:0007669"/>
    <property type="project" value="TreeGrafter"/>
</dbReference>
<dbReference type="PANTHER" id="PTHR12968:SF2">
    <property type="entry name" value="B9 DOMAIN-CONTAINING PROTEIN 2"/>
    <property type="match status" value="1"/>
</dbReference>
<keyword evidence="4" id="KW-0206">Cytoskeleton</keyword>
<accession>A0A8T1SBR6</accession>
<keyword evidence="5" id="KW-0966">Cell projection</keyword>
<dbReference type="PANTHER" id="PTHR12968">
    <property type="entry name" value="B9 DOMAIN-CONTAINING"/>
    <property type="match status" value="1"/>
</dbReference>
<protein>
    <recommendedName>
        <fullName evidence="8">B9 domain-containing protein 2</fullName>
    </recommendedName>
</protein>
<gene>
    <name evidence="10" type="primary">B9D2</name>
    <name evidence="10" type="ORF">G0U57_012394</name>
</gene>
<organism evidence="10 11">
    <name type="scientific">Chelydra serpentina</name>
    <name type="common">Snapping turtle</name>
    <name type="synonym">Testudo serpentina</name>
    <dbReference type="NCBI Taxonomy" id="8475"/>
    <lineage>
        <taxon>Eukaryota</taxon>
        <taxon>Metazoa</taxon>
        <taxon>Chordata</taxon>
        <taxon>Craniata</taxon>
        <taxon>Vertebrata</taxon>
        <taxon>Euteleostomi</taxon>
        <taxon>Archelosauria</taxon>
        <taxon>Testudinata</taxon>
        <taxon>Testudines</taxon>
        <taxon>Cryptodira</taxon>
        <taxon>Durocryptodira</taxon>
        <taxon>Americhelydia</taxon>
        <taxon>Chelydroidea</taxon>
        <taxon>Chelydridae</taxon>
        <taxon>Chelydra</taxon>
    </lineage>
</organism>
<evidence type="ECO:0000256" key="6">
    <source>
        <dbReference type="ARBA" id="ARBA00037672"/>
    </source>
</evidence>
<feature type="compositionally biased region" description="Basic and acidic residues" evidence="9">
    <location>
        <begin position="138"/>
        <end position="156"/>
    </location>
</feature>
<dbReference type="GO" id="GO:0060271">
    <property type="term" value="P:cilium assembly"/>
    <property type="evidence" value="ECO:0007669"/>
    <property type="project" value="TreeGrafter"/>
</dbReference>
<evidence type="ECO:0000256" key="8">
    <source>
        <dbReference type="ARBA" id="ARBA00039272"/>
    </source>
</evidence>
<keyword evidence="2" id="KW-0963">Cytoplasm</keyword>
<dbReference type="Proteomes" id="UP000765507">
    <property type="component" value="Unassembled WGS sequence"/>
</dbReference>
<feature type="non-terminal residue" evidence="10">
    <location>
        <position position="1"/>
    </location>
</feature>
<evidence type="ECO:0000256" key="5">
    <source>
        <dbReference type="ARBA" id="ARBA00023273"/>
    </source>
</evidence>
<name>A0A8T1SBR6_CHESE</name>
<evidence type="ECO:0000256" key="1">
    <source>
        <dbReference type="ARBA" id="ARBA00004120"/>
    </source>
</evidence>
<feature type="region of interest" description="Disordered" evidence="9">
    <location>
        <begin position="1"/>
        <end position="73"/>
    </location>
</feature>
<evidence type="ECO:0000256" key="7">
    <source>
        <dbReference type="ARBA" id="ARBA00038411"/>
    </source>
</evidence>
<evidence type="ECO:0000256" key="3">
    <source>
        <dbReference type="ARBA" id="ARBA00022794"/>
    </source>
</evidence>
<dbReference type="Pfam" id="PF07162">
    <property type="entry name" value="B9-C2"/>
    <property type="match status" value="1"/>
</dbReference>